<protein>
    <submittedName>
        <fullName evidence="2">TH1 domain-containing protein</fullName>
    </submittedName>
</protein>
<dbReference type="WBParaSite" id="L893_g4787.t1">
    <property type="protein sequence ID" value="L893_g4787.t1"/>
    <property type="gene ID" value="L893_g4787"/>
</dbReference>
<evidence type="ECO:0000313" key="2">
    <source>
        <dbReference type="WBParaSite" id="L893_g4787.t1"/>
    </source>
</evidence>
<evidence type="ECO:0000313" key="1">
    <source>
        <dbReference type="Proteomes" id="UP000095287"/>
    </source>
</evidence>
<keyword evidence="1" id="KW-1185">Reference proteome</keyword>
<accession>A0A1I8ADF0</accession>
<dbReference type="Proteomes" id="UP000095287">
    <property type="component" value="Unplaced"/>
</dbReference>
<name>A0A1I8ADF0_9BILA</name>
<proteinExistence type="predicted"/>
<reference evidence="2" key="1">
    <citation type="submission" date="2016-11" db="UniProtKB">
        <authorList>
            <consortium name="WormBaseParasite"/>
        </authorList>
    </citation>
    <scope>IDENTIFICATION</scope>
</reference>
<organism evidence="1 2">
    <name type="scientific">Steinernema glaseri</name>
    <dbReference type="NCBI Taxonomy" id="37863"/>
    <lineage>
        <taxon>Eukaryota</taxon>
        <taxon>Metazoa</taxon>
        <taxon>Ecdysozoa</taxon>
        <taxon>Nematoda</taxon>
        <taxon>Chromadorea</taxon>
        <taxon>Rhabditida</taxon>
        <taxon>Tylenchina</taxon>
        <taxon>Panagrolaimomorpha</taxon>
        <taxon>Strongyloidoidea</taxon>
        <taxon>Steinernematidae</taxon>
        <taxon>Steinernema</taxon>
    </lineage>
</organism>
<sequence length="75" mass="8667">MNVLRRVKKRDRVQLVTQKTNRIFKISGRDVRMAIIPFQAPLDIMGLMRRRGDPSEGLRGLCPEGSTHLYVFDVL</sequence>
<dbReference type="AlphaFoldDB" id="A0A1I8ADF0"/>